<name>A0A382EPW8_9ZZZZ</name>
<dbReference type="AlphaFoldDB" id="A0A382EPW8"/>
<gene>
    <name evidence="1" type="ORF">METZ01_LOCUS205058</name>
</gene>
<reference evidence="1" key="1">
    <citation type="submission" date="2018-05" db="EMBL/GenBank/DDBJ databases">
        <authorList>
            <person name="Lanie J.A."/>
            <person name="Ng W.-L."/>
            <person name="Kazmierczak K.M."/>
            <person name="Andrzejewski T.M."/>
            <person name="Davidsen T.M."/>
            <person name="Wayne K.J."/>
            <person name="Tettelin H."/>
            <person name="Glass J.I."/>
            <person name="Rusch D."/>
            <person name="Podicherti R."/>
            <person name="Tsui H.-C.T."/>
            <person name="Winkler M.E."/>
        </authorList>
    </citation>
    <scope>NUCLEOTIDE SEQUENCE</scope>
</reference>
<evidence type="ECO:0000313" key="1">
    <source>
        <dbReference type="EMBL" id="SVB52204.1"/>
    </source>
</evidence>
<dbReference type="SUPFAM" id="SSF56281">
    <property type="entry name" value="Metallo-hydrolase/oxidoreductase"/>
    <property type="match status" value="1"/>
</dbReference>
<dbReference type="InterPro" id="IPR036866">
    <property type="entry name" value="RibonucZ/Hydroxyglut_hydro"/>
</dbReference>
<proteinExistence type="predicted"/>
<organism evidence="1">
    <name type="scientific">marine metagenome</name>
    <dbReference type="NCBI Taxonomy" id="408172"/>
    <lineage>
        <taxon>unclassified sequences</taxon>
        <taxon>metagenomes</taxon>
        <taxon>ecological metagenomes</taxon>
    </lineage>
</organism>
<dbReference type="EMBL" id="UINC01045440">
    <property type="protein sequence ID" value="SVB52204.1"/>
    <property type="molecule type" value="Genomic_DNA"/>
</dbReference>
<dbReference type="Gene3D" id="3.60.15.10">
    <property type="entry name" value="Ribonuclease Z/Hydroxyacylglutathione hydrolase-like"/>
    <property type="match status" value="1"/>
</dbReference>
<sequence length="450" mass="52174">MIGLKTIGNATLIAYDKKSILATDPWLGEEDFAYFGSWNLSHKIPLELKKDIQDSKYIWISHGHPDHLNSLSMERFKGKKILLPDHVGSRIKNGFIEDGFETEILPDRKWIHLSDNIKVFCITTVIQDAILLIDVNGYLFVNLNDAGSRGATRLIRKIARKYRKKFLLMFSGYGDAEINYFDEHGEFIEPPTANYPDVGNQLSMSAKSLGIDTVIPFSSFHVYQRKDSIWANNYTTPMEGYKKDLHNDIQYVEPFSNINCSSGEITKIEVEENLINPIEPNQFGDDWNDELTNNDIIKITDYFSRKEKVKRFLSFLNFRVGGKDNFIKLEGIKHKGITFEVPKNSLMMAIELEIFDDLLGGNFMKTTLHNMRSLYEGDINQYITKYADNGRAESIEELETYFKIYNKRIGSERFYELFLDNSKNFITRLIPTDRSSMIYKTSKKIYYKLK</sequence>
<protein>
    <submittedName>
        <fullName evidence="1">Uncharacterized protein</fullName>
    </submittedName>
</protein>
<accession>A0A382EPW8</accession>